<feature type="transmembrane region" description="Helical" evidence="6">
    <location>
        <begin position="192"/>
        <end position="212"/>
    </location>
</feature>
<feature type="transmembrane region" description="Helical" evidence="6">
    <location>
        <begin position="134"/>
        <end position="150"/>
    </location>
</feature>
<feature type="transmembrane region" description="Helical" evidence="6">
    <location>
        <begin position="278"/>
        <end position="296"/>
    </location>
</feature>
<dbReference type="SUPFAM" id="SSF103481">
    <property type="entry name" value="Multidrug resistance efflux transporter EmrE"/>
    <property type="match status" value="2"/>
</dbReference>
<dbReference type="Pfam" id="PF00892">
    <property type="entry name" value="EamA"/>
    <property type="match status" value="2"/>
</dbReference>
<evidence type="ECO:0000313" key="8">
    <source>
        <dbReference type="EMBL" id="MCL7748394.1"/>
    </source>
</evidence>
<feature type="transmembrane region" description="Helical" evidence="6">
    <location>
        <begin position="77"/>
        <end position="97"/>
    </location>
</feature>
<evidence type="ECO:0000256" key="1">
    <source>
        <dbReference type="ARBA" id="ARBA00004127"/>
    </source>
</evidence>
<name>A0A9X2CV16_9BACI</name>
<dbReference type="EMBL" id="JAKRYL010000015">
    <property type="protein sequence ID" value="MCL7748394.1"/>
    <property type="molecule type" value="Genomic_DNA"/>
</dbReference>
<dbReference type="Proteomes" id="UP001139150">
    <property type="component" value="Unassembled WGS sequence"/>
</dbReference>
<feature type="domain" description="EamA" evidence="7">
    <location>
        <begin position="162"/>
        <end position="295"/>
    </location>
</feature>
<feature type="transmembrane region" description="Helical" evidence="6">
    <location>
        <begin position="218"/>
        <end position="241"/>
    </location>
</feature>
<sequence>MVNYCFPFKEEDKLKNVSVLLVLIAAVLWGTTGTAQTFAPENANPVVIGAVRLAVGGLALLLFVVFQRKLTLKNWPFGVTLVAALSMAAYQPLFFQAVSMTGVAIGTVVAIGSAPILAGILEWLVRRRLPNKKWWLATVVAITGSLLLFSNTNEGEMSLSPLGIIMALGAGLSFAIYTLVSKQLLERHASEVVVAIVFTLSAIMLTPILFIYDLSWLFQVNGVGVALHLGIFATAIAYLLFVRGLTGITASSAVTFSLAEPLTAAMLGVFLVGEYLPLLSWIGVGLLFVGLGVLSYTPKKAPSKKVDKQIS</sequence>
<evidence type="ECO:0000256" key="3">
    <source>
        <dbReference type="ARBA" id="ARBA00022692"/>
    </source>
</evidence>
<keyword evidence="9" id="KW-1185">Reference proteome</keyword>
<accession>A0A9X2CV16</accession>
<evidence type="ECO:0000256" key="2">
    <source>
        <dbReference type="ARBA" id="ARBA00007362"/>
    </source>
</evidence>
<keyword evidence="5 6" id="KW-0472">Membrane</keyword>
<comment type="subcellular location">
    <subcellularLocation>
        <location evidence="1">Endomembrane system</location>
        <topology evidence="1">Multi-pass membrane protein</topology>
    </subcellularLocation>
</comment>
<evidence type="ECO:0000259" key="7">
    <source>
        <dbReference type="Pfam" id="PF00892"/>
    </source>
</evidence>
<organism evidence="8 9">
    <name type="scientific">Halalkalibacter alkaliphilus</name>
    <dbReference type="NCBI Taxonomy" id="2917993"/>
    <lineage>
        <taxon>Bacteria</taxon>
        <taxon>Bacillati</taxon>
        <taxon>Bacillota</taxon>
        <taxon>Bacilli</taxon>
        <taxon>Bacillales</taxon>
        <taxon>Bacillaceae</taxon>
        <taxon>Halalkalibacter</taxon>
    </lineage>
</organism>
<feature type="transmembrane region" description="Helical" evidence="6">
    <location>
        <begin position="253"/>
        <end position="272"/>
    </location>
</feature>
<dbReference type="InterPro" id="IPR050638">
    <property type="entry name" value="AA-Vitamin_Transporters"/>
</dbReference>
<evidence type="ECO:0000256" key="5">
    <source>
        <dbReference type="ARBA" id="ARBA00023136"/>
    </source>
</evidence>
<dbReference type="GO" id="GO:0016020">
    <property type="term" value="C:membrane"/>
    <property type="evidence" value="ECO:0007669"/>
    <property type="project" value="UniProtKB-SubCell"/>
</dbReference>
<feature type="domain" description="EamA" evidence="7">
    <location>
        <begin position="18"/>
        <end position="149"/>
    </location>
</feature>
<evidence type="ECO:0000313" key="9">
    <source>
        <dbReference type="Proteomes" id="UP001139150"/>
    </source>
</evidence>
<dbReference type="AlphaFoldDB" id="A0A9X2CV16"/>
<feature type="transmembrane region" description="Helical" evidence="6">
    <location>
        <begin position="162"/>
        <end position="180"/>
    </location>
</feature>
<evidence type="ECO:0000256" key="6">
    <source>
        <dbReference type="SAM" id="Phobius"/>
    </source>
</evidence>
<feature type="transmembrane region" description="Helical" evidence="6">
    <location>
        <begin position="103"/>
        <end position="125"/>
    </location>
</feature>
<evidence type="ECO:0000256" key="4">
    <source>
        <dbReference type="ARBA" id="ARBA00022989"/>
    </source>
</evidence>
<dbReference type="PANTHER" id="PTHR32322:SF2">
    <property type="entry name" value="EAMA DOMAIN-CONTAINING PROTEIN"/>
    <property type="match status" value="1"/>
</dbReference>
<keyword evidence="3 6" id="KW-0812">Transmembrane</keyword>
<comment type="similarity">
    <text evidence="2">Belongs to the EamA transporter family.</text>
</comment>
<proteinExistence type="inferred from homology"/>
<dbReference type="InterPro" id="IPR037185">
    <property type="entry name" value="EmrE-like"/>
</dbReference>
<reference evidence="8" key="1">
    <citation type="submission" date="2022-02" db="EMBL/GenBank/DDBJ databases">
        <title>Halalkalibacter sp. nov. isolated from Lonar Lake, India.</title>
        <authorList>
            <person name="Joshi A."/>
            <person name="Thite S."/>
            <person name="Lodha T."/>
        </authorList>
    </citation>
    <scope>NUCLEOTIDE SEQUENCE</scope>
    <source>
        <strain evidence="8">MEB205</strain>
    </source>
</reference>
<keyword evidence="4 6" id="KW-1133">Transmembrane helix</keyword>
<feature type="transmembrane region" description="Helical" evidence="6">
    <location>
        <begin position="45"/>
        <end position="65"/>
    </location>
</feature>
<dbReference type="InterPro" id="IPR000620">
    <property type="entry name" value="EamA_dom"/>
</dbReference>
<gene>
    <name evidence="8" type="ORF">MF646_14790</name>
</gene>
<protein>
    <submittedName>
        <fullName evidence="8">EamA family transporter</fullName>
    </submittedName>
</protein>
<comment type="caution">
    <text evidence="8">The sequence shown here is derived from an EMBL/GenBank/DDBJ whole genome shotgun (WGS) entry which is preliminary data.</text>
</comment>
<dbReference type="PANTHER" id="PTHR32322">
    <property type="entry name" value="INNER MEMBRANE TRANSPORTER"/>
    <property type="match status" value="1"/>
</dbReference>